<keyword evidence="2" id="KW-0378">Hydrolase</keyword>
<dbReference type="SUPFAM" id="SSF56420">
    <property type="entry name" value="Peptide deformylase"/>
    <property type="match status" value="1"/>
</dbReference>
<dbReference type="PANTHER" id="PTHR10458:SF22">
    <property type="entry name" value="PEPTIDE DEFORMYLASE"/>
    <property type="match status" value="1"/>
</dbReference>
<dbReference type="CDD" id="cd00487">
    <property type="entry name" value="Pep_deformylase"/>
    <property type="match status" value="1"/>
</dbReference>
<proteinExistence type="inferred from homology"/>
<dbReference type="InterPro" id="IPR023635">
    <property type="entry name" value="Peptide_deformylase"/>
</dbReference>
<feature type="binding site" evidence="2">
    <location>
        <position position="142"/>
    </location>
    <ligand>
        <name>Fe cation</name>
        <dbReference type="ChEBI" id="CHEBI:24875"/>
    </ligand>
</feature>
<dbReference type="GO" id="GO:0006412">
    <property type="term" value="P:translation"/>
    <property type="evidence" value="ECO:0007669"/>
    <property type="project" value="UniProtKB-UniRule"/>
</dbReference>
<feature type="binding site" evidence="2">
    <location>
        <position position="146"/>
    </location>
    <ligand>
        <name>Fe cation</name>
        <dbReference type="ChEBI" id="CHEBI:24875"/>
    </ligand>
</feature>
<dbReference type="PRINTS" id="PR01576">
    <property type="entry name" value="PDEFORMYLASE"/>
</dbReference>
<dbReference type="NCBIfam" id="TIGR00079">
    <property type="entry name" value="pept_deformyl"/>
    <property type="match status" value="1"/>
</dbReference>
<reference evidence="3 4" key="1">
    <citation type="journal article" date="2017" name="ISME J.">
        <title>Potential for microbial H2 and metal transformations associated with novel bacteria and archaea in deep terrestrial subsurface sediments.</title>
        <authorList>
            <person name="Hernsdorf A.W."/>
            <person name="Amano Y."/>
            <person name="Miyakawa K."/>
            <person name="Ise K."/>
            <person name="Suzuki Y."/>
            <person name="Anantharaman K."/>
            <person name="Probst A."/>
            <person name="Burstein D."/>
            <person name="Thomas B.C."/>
            <person name="Banfield J.F."/>
        </authorList>
    </citation>
    <scope>NUCLEOTIDE SEQUENCE [LARGE SCALE GENOMIC DNA]</scope>
    <source>
        <strain evidence="3">HGW-Falkowbacteria-2</strain>
    </source>
</reference>
<comment type="cofactor">
    <cofactor evidence="2">
        <name>Fe(2+)</name>
        <dbReference type="ChEBI" id="CHEBI:29033"/>
    </cofactor>
    <text evidence="2">Binds 1 Fe(2+) ion.</text>
</comment>
<organism evidence="3 4">
    <name type="scientific">Candidatus Falkowbacteria bacterium HGW-Falkowbacteria-2</name>
    <dbReference type="NCBI Taxonomy" id="2013769"/>
    <lineage>
        <taxon>Bacteria</taxon>
        <taxon>Candidatus Falkowiibacteriota</taxon>
    </lineage>
</organism>
<feature type="binding site" evidence="2">
    <location>
        <position position="95"/>
    </location>
    <ligand>
        <name>Fe cation</name>
        <dbReference type="ChEBI" id="CHEBI:24875"/>
    </ligand>
</feature>
<dbReference type="EC" id="3.5.1.88" evidence="2"/>
<comment type="similarity">
    <text evidence="1 2">Belongs to the polypeptide deformylase family.</text>
</comment>
<evidence type="ECO:0000256" key="2">
    <source>
        <dbReference type="HAMAP-Rule" id="MF_00163"/>
    </source>
</evidence>
<gene>
    <name evidence="2 3" type="primary">def</name>
    <name evidence="3" type="ORF">CVU83_02695</name>
</gene>
<keyword evidence="2" id="KW-0648">Protein biosynthesis</keyword>
<dbReference type="EMBL" id="PHAH01000036">
    <property type="protein sequence ID" value="PKM87684.1"/>
    <property type="molecule type" value="Genomic_DNA"/>
</dbReference>
<dbReference type="NCBIfam" id="NF001159">
    <property type="entry name" value="PRK00150.1-3"/>
    <property type="match status" value="1"/>
</dbReference>
<keyword evidence="2" id="KW-0479">Metal-binding</keyword>
<dbReference type="Proteomes" id="UP000233325">
    <property type="component" value="Unassembled WGS sequence"/>
</dbReference>
<evidence type="ECO:0000313" key="4">
    <source>
        <dbReference type="Proteomes" id="UP000233325"/>
    </source>
</evidence>
<evidence type="ECO:0000256" key="1">
    <source>
        <dbReference type="ARBA" id="ARBA00010759"/>
    </source>
</evidence>
<keyword evidence="2" id="KW-0408">Iron</keyword>
<feature type="active site" evidence="2">
    <location>
        <position position="143"/>
    </location>
</feature>
<dbReference type="PIRSF" id="PIRSF004749">
    <property type="entry name" value="Pep_def"/>
    <property type="match status" value="1"/>
</dbReference>
<accession>A0A2N2DYY9</accession>
<dbReference type="Gene3D" id="3.90.45.10">
    <property type="entry name" value="Peptide deformylase"/>
    <property type="match status" value="1"/>
</dbReference>
<dbReference type="GO" id="GO:0046872">
    <property type="term" value="F:metal ion binding"/>
    <property type="evidence" value="ECO:0007669"/>
    <property type="project" value="UniProtKB-KW"/>
</dbReference>
<sequence>MKGEIKPILIHPNPILRQVSEPVDLALLNTPEFKKFLADMDATLKEKDGAGLAAPQIGVSQRVIVIGKRDNKSLFLINPQITRKSWGKIAGEEGCLSVVDSRGKIIYGVVERHKNITCQYYDPQGKKKKIQADDHLARVLQHEIDHINGILFIDHLIA</sequence>
<dbReference type="HAMAP" id="MF_00163">
    <property type="entry name" value="Pep_deformylase"/>
    <property type="match status" value="1"/>
</dbReference>
<name>A0A2N2DYY9_9BACT</name>
<dbReference type="PANTHER" id="PTHR10458">
    <property type="entry name" value="PEPTIDE DEFORMYLASE"/>
    <property type="match status" value="1"/>
</dbReference>
<dbReference type="InterPro" id="IPR036821">
    <property type="entry name" value="Peptide_deformylase_sf"/>
</dbReference>
<dbReference type="GO" id="GO:0042586">
    <property type="term" value="F:peptide deformylase activity"/>
    <property type="evidence" value="ECO:0007669"/>
    <property type="project" value="UniProtKB-UniRule"/>
</dbReference>
<comment type="function">
    <text evidence="2">Removes the formyl group from the N-terminal Met of newly synthesized proteins. Requires at least a dipeptide for an efficient rate of reaction. N-terminal L-methionine is a prerequisite for activity but the enzyme has broad specificity at other positions.</text>
</comment>
<comment type="catalytic activity">
    <reaction evidence="2">
        <text>N-terminal N-formyl-L-methionyl-[peptide] + H2O = N-terminal L-methionyl-[peptide] + formate</text>
        <dbReference type="Rhea" id="RHEA:24420"/>
        <dbReference type="Rhea" id="RHEA-COMP:10639"/>
        <dbReference type="Rhea" id="RHEA-COMP:10640"/>
        <dbReference type="ChEBI" id="CHEBI:15377"/>
        <dbReference type="ChEBI" id="CHEBI:15740"/>
        <dbReference type="ChEBI" id="CHEBI:49298"/>
        <dbReference type="ChEBI" id="CHEBI:64731"/>
        <dbReference type="EC" id="3.5.1.88"/>
    </reaction>
</comment>
<comment type="caution">
    <text evidence="3">The sequence shown here is derived from an EMBL/GenBank/DDBJ whole genome shotgun (WGS) entry which is preliminary data.</text>
</comment>
<evidence type="ECO:0000313" key="3">
    <source>
        <dbReference type="EMBL" id="PKM87684.1"/>
    </source>
</evidence>
<protein>
    <recommendedName>
        <fullName evidence="2">Peptide deformylase</fullName>
        <shortName evidence="2">PDF</shortName>
        <ecNumber evidence="2">3.5.1.88</ecNumber>
    </recommendedName>
    <alternativeName>
        <fullName evidence="2">Polypeptide deformylase</fullName>
    </alternativeName>
</protein>
<dbReference type="AlphaFoldDB" id="A0A2N2DYY9"/>
<dbReference type="Pfam" id="PF01327">
    <property type="entry name" value="Pep_deformylase"/>
    <property type="match status" value="1"/>
</dbReference>